<feature type="region of interest" description="Disordered" evidence="1">
    <location>
        <begin position="1"/>
        <end position="62"/>
    </location>
</feature>
<evidence type="ECO:0008006" key="5">
    <source>
        <dbReference type="Google" id="ProtNLM"/>
    </source>
</evidence>
<keyword evidence="2" id="KW-0472">Membrane</keyword>
<dbReference type="Proteomes" id="UP000077266">
    <property type="component" value="Unassembled WGS sequence"/>
</dbReference>
<feature type="region of interest" description="Disordered" evidence="1">
    <location>
        <begin position="197"/>
        <end position="252"/>
    </location>
</feature>
<keyword evidence="2" id="KW-1133">Transmembrane helix</keyword>
<feature type="region of interest" description="Disordered" evidence="1">
    <location>
        <begin position="631"/>
        <end position="693"/>
    </location>
</feature>
<feature type="transmembrane region" description="Helical" evidence="2">
    <location>
        <begin position="311"/>
        <end position="332"/>
    </location>
</feature>
<keyword evidence="4" id="KW-1185">Reference proteome</keyword>
<accession>A0A165FZG1</accession>
<evidence type="ECO:0000256" key="2">
    <source>
        <dbReference type="SAM" id="Phobius"/>
    </source>
</evidence>
<name>A0A165FZG1_EXIGL</name>
<proteinExistence type="predicted"/>
<protein>
    <recommendedName>
        <fullName evidence="5">Integral membrane protein</fullName>
    </recommendedName>
</protein>
<evidence type="ECO:0000313" key="4">
    <source>
        <dbReference type="Proteomes" id="UP000077266"/>
    </source>
</evidence>
<gene>
    <name evidence="3" type="ORF">EXIGLDRAFT_838290</name>
</gene>
<dbReference type="STRING" id="1314781.A0A165FZG1"/>
<dbReference type="PANTHER" id="PTHR35872:SF2">
    <property type="entry name" value="INTEGRAL MEMBRANE PROTEIN (AFU_ORTHOLOGUE AFUA_5G07110)"/>
    <property type="match status" value="1"/>
</dbReference>
<feature type="compositionally biased region" description="Basic and acidic residues" evidence="1">
    <location>
        <begin position="647"/>
        <end position="660"/>
    </location>
</feature>
<dbReference type="OrthoDB" id="3365211at2759"/>
<evidence type="ECO:0000313" key="3">
    <source>
        <dbReference type="EMBL" id="KZV89757.1"/>
    </source>
</evidence>
<organism evidence="3 4">
    <name type="scientific">Exidia glandulosa HHB12029</name>
    <dbReference type="NCBI Taxonomy" id="1314781"/>
    <lineage>
        <taxon>Eukaryota</taxon>
        <taxon>Fungi</taxon>
        <taxon>Dikarya</taxon>
        <taxon>Basidiomycota</taxon>
        <taxon>Agaricomycotina</taxon>
        <taxon>Agaricomycetes</taxon>
        <taxon>Auriculariales</taxon>
        <taxon>Exidiaceae</taxon>
        <taxon>Exidia</taxon>
    </lineage>
</organism>
<feature type="region of interest" description="Disordered" evidence="1">
    <location>
        <begin position="83"/>
        <end position="129"/>
    </location>
</feature>
<feature type="transmembrane region" description="Helical" evidence="2">
    <location>
        <begin position="508"/>
        <end position="527"/>
    </location>
</feature>
<reference evidence="3 4" key="1">
    <citation type="journal article" date="2016" name="Mol. Biol. Evol.">
        <title>Comparative Genomics of Early-Diverging Mushroom-Forming Fungi Provides Insights into the Origins of Lignocellulose Decay Capabilities.</title>
        <authorList>
            <person name="Nagy L.G."/>
            <person name="Riley R."/>
            <person name="Tritt A."/>
            <person name="Adam C."/>
            <person name="Daum C."/>
            <person name="Floudas D."/>
            <person name="Sun H."/>
            <person name="Yadav J.S."/>
            <person name="Pangilinan J."/>
            <person name="Larsson K.H."/>
            <person name="Matsuura K."/>
            <person name="Barry K."/>
            <person name="Labutti K."/>
            <person name="Kuo R."/>
            <person name="Ohm R.A."/>
            <person name="Bhattacharya S.S."/>
            <person name="Shirouzu T."/>
            <person name="Yoshinaga Y."/>
            <person name="Martin F.M."/>
            <person name="Grigoriev I.V."/>
            <person name="Hibbett D.S."/>
        </authorList>
    </citation>
    <scope>NUCLEOTIDE SEQUENCE [LARGE SCALE GENOMIC DNA]</scope>
    <source>
        <strain evidence="3 4">HHB12029</strain>
    </source>
</reference>
<evidence type="ECO:0000256" key="1">
    <source>
        <dbReference type="SAM" id="MobiDB-lite"/>
    </source>
</evidence>
<keyword evidence="2" id="KW-0812">Transmembrane</keyword>
<dbReference type="PANTHER" id="PTHR35872">
    <property type="entry name" value="INTEGRAL MEMBRANE PROTEIN (AFU_ORTHOLOGUE AFUA_5G07110)"/>
    <property type="match status" value="1"/>
</dbReference>
<feature type="compositionally biased region" description="Basic and acidic residues" evidence="1">
    <location>
        <begin position="233"/>
        <end position="243"/>
    </location>
</feature>
<sequence>MNGKDSSSRLRPANAGRLRSIEGSAPTRRTRAATVVAPAPPLPRIPSGSAPDLTAAPAPVHHATQHLQVPDVAPRGAYFDLEAQSTRSSSRARRMRSFSNALSPSRWGRPRAASSPNPPTPVAAQRGAAPEIRVDHADGQASPDDIDPGYILARNQYNQQVVDFLDAIDPEVATMTNLSDMQNSLFVPNLGSYLDRARPFRMSKPPPPPPEMRQPRPKVDTPTAPPDELAAMDQHKQRRREEREDSDATETESVVQAGDYLMLPAGCVDWNKLTEDELRELDDYVRHLLHSKRERAKRVWRGFKQYVRTPLGAFIVIYASLLTFWGAAWVLFIIGASAWVGAAASADQALLFFLVARDESFNQLPFPTRTDSACWRAPPHHSTLQQRPVLRCTGWLGAGSRQAYFIEICDQVLTALFCVVGIGLSPFRTVDTYHMIYIAKYHSKALRLRRERALPPLEDDNDLPADEDTKAREHVLPPEEQAILEHHEAKFTRNHTFYRPHETATHRAFPLDLLIAVVCVLDCHSLFQIALGSATWSISYHHDYKRILTAVILSLSISCNITGGILIFVGNRKTRKNEVLERRLREALSEEAIRRKEKEKRKRIMHETVEEKEARLKAEQGPGLIDRVKEKLDEEGNASPGGIIDAVRGKQDGPIERSESADAVNDLDPARPPVEPNPRNAKSAKGSLDRPRP</sequence>
<dbReference type="Pfam" id="PF11204">
    <property type="entry name" value="DUF2985"/>
    <property type="match status" value="2"/>
</dbReference>
<feature type="transmembrane region" description="Helical" evidence="2">
    <location>
        <begin position="547"/>
        <end position="569"/>
    </location>
</feature>
<dbReference type="InterPro" id="IPR021369">
    <property type="entry name" value="DUF2985"/>
</dbReference>
<dbReference type="EMBL" id="KV426064">
    <property type="protein sequence ID" value="KZV89757.1"/>
    <property type="molecule type" value="Genomic_DNA"/>
</dbReference>
<dbReference type="AlphaFoldDB" id="A0A165FZG1"/>
<dbReference type="InParanoid" id="A0A165FZG1"/>